<reference evidence="1 2" key="1">
    <citation type="submission" date="2018-07" db="EMBL/GenBank/DDBJ databases">
        <title>Complete genome sequence of Flavobacterium psychrolimnae LMG 22018.</title>
        <authorList>
            <person name="Kim D.-U."/>
        </authorList>
    </citation>
    <scope>NUCLEOTIDE SEQUENCE [LARGE SCALE GENOMIC DNA]</scope>
    <source>
        <strain evidence="1 2">LMG 22018</strain>
    </source>
</reference>
<proteinExistence type="predicted"/>
<name>A0A366AVZ4_9FLAO</name>
<dbReference type="AlphaFoldDB" id="A0A366AVZ4"/>
<protein>
    <submittedName>
        <fullName evidence="1">Uncharacterized protein</fullName>
    </submittedName>
</protein>
<dbReference type="Proteomes" id="UP000253676">
    <property type="component" value="Unassembled WGS sequence"/>
</dbReference>
<comment type="caution">
    <text evidence="1">The sequence shown here is derived from an EMBL/GenBank/DDBJ whole genome shotgun (WGS) entry which is preliminary data.</text>
</comment>
<accession>A0A366AVZ4</accession>
<dbReference type="EMBL" id="QNUX01000018">
    <property type="protein sequence ID" value="RBN49055.1"/>
    <property type="molecule type" value="Genomic_DNA"/>
</dbReference>
<organism evidence="1 2">
    <name type="scientific">Flavobacterium psychrolimnae</name>
    <dbReference type="NCBI Taxonomy" id="249351"/>
    <lineage>
        <taxon>Bacteria</taxon>
        <taxon>Pseudomonadati</taxon>
        <taxon>Bacteroidota</taxon>
        <taxon>Flavobacteriia</taxon>
        <taxon>Flavobacteriales</taxon>
        <taxon>Flavobacteriaceae</taxon>
        <taxon>Flavobacterium</taxon>
    </lineage>
</organism>
<sequence length="81" mass="8697">MNTIITIWHSGGKGKSGTILALANLLLSQYPNHNVIHASKDVNHLSADFSLIIEINDKTIALESLGDPNANSSDIDHPIPI</sequence>
<evidence type="ECO:0000313" key="2">
    <source>
        <dbReference type="Proteomes" id="UP000253676"/>
    </source>
</evidence>
<evidence type="ECO:0000313" key="1">
    <source>
        <dbReference type="EMBL" id="RBN49055.1"/>
    </source>
</evidence>
<keyword evidence="2" id="KW-1185">Reference proteome</keyword>
<dbReference type="RefSeq" id="WP_113637812.1">
    <property type="nucleotide sequence ID" value="NZ_QNUX01000018.1"/>
</dbReference>
<dbReference type="OrthoDB" id="5821096at2"/>
<gene>
    <name evidence="1" type="ORF">DR980_15560</name>
</gene>